<feature type="domain" description="LptD C-terminal" evidence="2">
    <location>
        <begin position="263"/>
        <end position="605"/>
    </location>
</feature>
<proteinExistence type="inferred from homology"/>
<dbReference type="OrthoDB" id="9760225at2"/>
<comment type="caution">
    <text evidence="3">The sequence shown here is derived from an EMBL/GenBank/DDBJ whole genome shotgun (WGS) entry which is preliminary data.</text>
</comment>
<sequence length="699" mass="75139" precursor="true">MKRLLALLLWLLPAVAVAQDSAVLVADRLFVTADERLVASGNVQALYEGTTLSAAQVTYDRAADRLTIEGPILIRDPDGTVLTAERAELDPRLEDGLLRGARLVLDRQLQLAANRIDRVGGLTALTGTAVSSCQVCPGRAPLWEIRAEQVVHDEVAQQLFFDNARFLIRGVPILWIPRLRLPDPTNVRATGLLIPRVRTTDQLGLGIKLPTFIEIGPSRDLTLVPYLSPHTRTLEARYRQAFLAGTLEVNGATSNDDLKEGPRGFVSVDGAFDLGDRLDLAFSGTAVSDEAYLLDYGYSDLDRLDSSVRLSRVGETALFLGEITHIRSLRDDDAEEEALPPVLGALSWDKRLAAMGGTATLRADLESFRRGAEGDIEDRRDVTRAGAAAGWRRDVIWGPGLVVEGEARGALDAYRVNDDPDRPGSLLRATPAAAATLRWPVVRHGGGGVSDLIEPVASLGWSGVYGDLPPNEDSRLPEFDEANLFALTRFPGEDAAEEGGRLSVGLSWTRQGPGFASTLALGRVLRTESVEASDASGLSGTASDWLLGGQLDLEGGFALDARTLLAGSLSDFDIGKTEARVDWSNRAINLSAGFLYLPADPAESRPDRAAEWTIDAAWTPSERWTVRADARYDAANAQPARAGLGLGWRNECVEVDVSVARRYTSTDDVEPSTSFGLGVNLNGFSAGRQARVTPGACGG</sequence>
<dbReference type="EMBL" id="VDFU01000001">
    <property type="protein sequence ID" value="TNC52764.1"/>
    <property type="molecule type" value="Genomic_DNA"/>
</dbReference>
<comment type="subcellular location">
    <subcellularLocation>
        <location evidence="1">Cell outer membrane</location>
    </subcellularLocation>
</comment>
<comment type="function">
    <text evidence="1">Involved in the assembly of lipopolysaccharide (LPS) at the surface of the outer membrane.</text>
</comment>
<organism evidence="3 4">
    <name type="scientific">Rubellimicrobium rubrum</name>
    <dbReference type="NCBI Taxonomy" id="2585369"/>
    <lineage>
        <taxon>Bacteria</taxon>
        <taxon>Pseudomonadati</taxon>
        <taxon>Pseudomonadota</taxon>
        <taxon>Alphaproteobacteria</taxon>
        <taxon>Rhodobacterales</taxon>
        <taxon>Roseobacteraceae</taxon>
        <taxon>Rubellimicrobium</taxon>
    </lineage>
</organism>
<keyword evidence="1" id="KW-0732">Signal</keyword>
<reference evidence="3 4" key="1">
    <citation type="submission" date="2019-06" db="EMBL/GenBank/DDBJ databases">
        <title>YIM 131921 draft genome.</title>
        <authorList>
            <person name="Jiang L."/>
        </authorList>
    </citation>
    <scope>NUCLEOTIDE SEQUENCE [LARGE SCALE GENOMIC DNA]</scope>
    <source>
        <strain evidence="3 4">YIM 131921</strain>
    </source>
</reference>
<dbReference type="GO" id="GO:0009279">
    <property type="term" value="C:cell outer membrane"/>
    <property type="evidence" value="ECO:0007669"/>
    <property type="project" value="UniProtKB-SubCell"/>
</dbReference>
<dbReference type="PANTHER" id="PTHR30189:SF1">
    <property type="entry name" value="LPS-ASSEMBLY PROTEIN LPTD"/>
    <property type="match status" value="1"/>
</dbReference>
<dbReference type="HAMAP" id="MF_01411">
    <property type="entry name" value="LPS_assembly_LptD"/>
    <property type="match status" value="1"/>
</dbReference>
<dbReference type="GO" id="GO:1990351">
    <property type="term" value="C:transporter complex"/>
    <property type="evidence" value="ECO:0007669"/>
    <property type="project" value="TreeGrafter"/>
</dbReference>
<evidence type="ECO:0000256" key="1">
    <source>
        <dbReference type="HAMAP-Rule" id="MF_01411"/>
    </source>
</evidence>
<dbReference type="RefSeq" id="WP_139074528.1">
    <property type="nucleotide sequence ID" value="NZ_VDFU01000001.1"/>
</dbReference>
<accession>A0A5C4N242</accession>
<feature type="signal peptide" evidence="1">
    <location>
        <begin position="1"/>
        <end position="18"/>
    </location>
</feature>
<keyword evidence="1" id="KW-0998">Cell outer membrane</keyword>
<dbReference type="Proteomes" id="UP000305887">
    <property type="component" value="Unassembled WGS sequence"/>
</dbReference>
<dbReference type="InterPro" id="IPR020889">
    <property type="entry name" value="LipoPS_assembly_LptD"/>
</dbReference>
<evidence type="ECO:0000313" key="4">
    <source>
        <dbReference type="Proteomes" id="UP000305887"/>
    </source>
</evidence>
<dbReference type="InterPro" id="IPR050218">
    <property type="entry name" value="LptD"/>
</dbReference>
<dbReference type="AlphaFoldDB" id="A0A5C4N242"/>
<protein>
    <recommendedName>
        <fullName evidence="1">LPS-assembly protein LptD</fullName>
    </recommendedName>
</protein>
<keyword evidence="1" id="KW-0472">Membrane</keyword>
<comment type="subunit">
    <text evidence="1">Component of the lipopolysaccharide transport and assembly complex.</text>
</comment>
<name>A0A5C4N242_9RHOB</name>
<dbReference type="GO" id="GO:0015920">
    <property type="term" value="P:lipopolysaccharide transport"/>
    <property type="evidence" value="ECO:0007669"/>
    <property type="project" value="InterPro"/>
</dbReference>
<feature type="chain" id="PRO_5023241899" description="LPS-assembly protein LptD" evidence="1">
    <location>
        <begin position="19"/>
        <end position="699"/>
    </location>
</feature>
<keyword evidence="4" id="KW-1185">Reference proteome</keyword>
<evidence type="ECO:0000259" key="2">
    <source>
        <dbReference type="Pfam" id="PF04453"/>
    </source>
</evidence>
<dbReference type="Pfam" id="PF04453">
    <property type="entry name" value="LptD"/>
    <property type="match status" value="1"/>
</dbReference>
<dbReference type="InterPro" id="IPR007543">
    <property type="entry name" value="LptD_C"/>
</dbReference>
<gene>
    <name evidence="1" type="primary">lptD</name>
    <name evidence="3" type="ORF">FHG66_00255</name>
</gene>
<comment type="similarity">
    <text evidence="1">Belongs to the LptD family.</text>
</comment>
<dbReference type="PANTHER" id="PTHR30189">
    <property type="entry name" value="LPS-ASSEMBLY PROTEIN"/>
    <property type="match status" value="1"/>
</dbReference>
<evidence type="ECO:0000313" key="3">
    <source>
        <dbReference type="EMBL" id="TNC52764.1"/>
    </source>
</evidence>
<comment type="caution">
    <text evidence="1">Lacks conserved residue(s) required for the propagation of feature annotation.</text>
</comment>
<dbReference type="GO" id="GO:0043165">
    <property type="term" value="P:Gram-negative-bacterium-type cell outer membrane assembly"/>
    <property type="evidence" value="ECO:0007669"/>
    <property type="project" value="UniProtKB-UniRule"/>
</dbReference>